<feature type="compositionally biased region" description="Basic and acidic residues" evidence="1">
    <location>
        <begin position="392"/>
        <end position="405"/>
    </location>
</feature>
<comment type="caution">
    <text evidence="3">The sequence shown here is derived from an EMBL/GenBank/DDBJ whole genome shotgun (WGS) entry which is preliminary data.</text>
</comment>
<name>A0A409WUL2_9AGAR</name>
<proteinExistence type="predicted"/>
<organism evidence="3 4">
    <name type="scientific">Panaeolus cyanescens</name>
    <dbReference type="NCBI Taxonomy" id="181874"/>
    <lineage>
        <taxon>Eukaryota</taxon>
        <taxon>Fungi</taxon>
        <taxon>Dikarya</taxon>
        <taxon>Basidiomycota</taxon>
        <taxon>Agaricomycotina</taxon>
        <taxon>Agaricomycetes</taxon>
        <taxon>Agaricomycetidae</taxon>
        <taxon>Agaricales</taxon>
        <taxon>Agaricineae</taxon>
        <taxon>Galeropsidaceae</taxon>
        <taxon>Panaeolus</taxon>
    </lineage>
</organism>
<evidence type="ECO:0000256" key="1">
    <source>
        <dbReference type="SAM" id="MobiDB-lite"/>
    </source>
</evidence>
<reference evidence="3 4" key="1">
    <citation type="journal article" date="2018" name="Evol. Lett.">
        <title>Horizontal gene cluster transfer increased hallucinogenic mushroom diversity.</title>
        <authorList>
            <person name="Reynolds H.T."/>
            <person name="Vijayakumar V."/>
            <person name="Gluck-Thaler E."/>
            <person name="Korotkin H.B."/>
            <person name="Matheny P.B."/>
            <person name="Slot J.C."/>
        </authorList>
    </citation>
    <scope>NUCLEOTIDE SEQUENCE [LARGE SCALE GENOMIC DNA]</scope>
    <source>
        <strain evidence="3 4">2629</strain>
    </source>
</reference>
<keyword evidence="2" id="KW-0732">Signal</keyword>
<feature type="chain" id="PRO_5019130804" evidence="2">
    <location>
        <begin position="28"/>
        <end position="412"/>
    </location>
</feature>
<accession>A0A409WUL2</accession>
<evidence type="ECO:0000313" key="4">
    <source>
        <dbReference type="Proteomes" id="UP000284842"/>
    </source>
</evidence>
<feature type="compositionally biased region" description="Pro residues" evidence="1">
    <location>
        <begin position="359"/>
        <end position="371"/>
    </location>
</feature>
<feature type="signal peptide" evidence="2">
    <location>
        <begin position="1"/>
        <end position="27"/>
    </location>
</feature>
<evidence type="ECO:0000313" key="3">
    <source>
        <dbReference type="EMBL" id="PPQ82215.1"/>
    </source>
</evidence>
<evidence type="ECO:0000256" key="2">
    <source>
        <dbReference type="SAM" id="SignalP"/>
    </source>
</evidence>
<feature type="region of interest" description="Disordered" evidence="1">
    <location>
        <begin position="355"/>
        <end position="412"/>
    </location>
</feature>
<sequence>MHLSDLHLFFPPLFAICFALLCQLLMSSDETAKPGVDTKETKEEEYTVLSPSTAAGIRAMREADTKRPRVTVLSPPSPFNKPKLSKTAANWDTWLWDMEMHLGSAGFWDYIKDSSTVLAPHAEYQPLAFANYRANSNAARYFLIANVDAKEAQQYNLLAQTTPYDLRARLEAIYAKPGPTLQLRLMERCFQTFLVNDAKMIDSFDDLMDTALRSFKNMTVNTWQCLIGARAMGRDLSLAQAKETVVGAMAAAESAGNADSFTASHIREILLRHHNDTATANIADVVHVDSTTPDIAPDLLAHAVSIPYEDFAAFISPDNTDDTDALISSDAPDADQSVPFIADNHLDYNEEEIYDHTAPEPPSNASPPVAAPIPTEKRSPRLAQKSQNAPPTKEDRLRAAVENSREALFSPL</sequence>
<dbReference type="InParanoid" id="A0A409WUL2"/>
<gene>
    <name evidence="3" type="ORF">CVT24_012909</name>
</gene>
<keyword evidence="4" id="KW-1185">Reference proteome</keyword>
<protein>
    <submittedName>
        <fullName evidence="3">Uncharacterized protein</fullName>
    </submittedName>
</protein>
<dbReference type="EMBL" id="NHTK01005185">
    <property type="protein sequence ID" value="PPQ82215.1"/>
    <property type="molecule type" value="Genomic_DNA"/>
</dbReference>
<dbReference type="AlphaFoldDB" id="A0A409WUL2"/>
<dbReference type="Proteomes" id="UP000284842">
    <property type="component" value="Unassembled WGS sequence"/>
</dbReference>